<dbReference type="InterPro" id="IPR005177">
    <property type="entry name" value="Kinase-pyrophosphorylase"/>
</dbReference>
<evidence type="ECO:0000256" key="2">
    <source>
        <dbReference type="ARBA" id="ARBA00022679"/>
    </source>
</evidence>
<dbReference type="GO" id="GO:0043531">
    <property type="term" value="F:ADP binding"/>
    <property type="evidence" value="ECO:0007669"/>
    <property type="project" value="UniProtKB-UniRule"/>
</dbReference>
<name>R3TR45_9ENTE</name>
<dbReference type="EC" id="2.7.4.27" evidence="5"/>
<dbReference type="PATRIC" id="fig|1158610.3.peg.1611"/>
<dbReference type="HOGENOM" id="CLU_046206_2_1_9"/>
<dbReference type="Proteomes" id="UP000013785">
    <property type="component" value="Unassembled WGS sequence"/>
</dbReference>
<protein>
    <recommendedName>
        <fullName evidence="5">Putative pyruvate, phosphate dikinase regulatory protein</fullName>
        <shortName evidence="5">PPDK regulatory protein</shortName>
        <ecNumber evidence="5">2.7.11.32</ecNumber>
        <ecNumber evidence="5">2.7.4.27</ecNumber>
    </recommendedName>
</protein>
<dbReference type="InterPro" id="IPR026565">
    <property type="entry name" value="PPDK_reg"/>
</dbReference>
<keyword evidence="4 5" id="KW-0418">Kinase</keyword>
<evidence type="ECO:0000256" key="4">
    <source>
        <dbReference type="ARBA" id="ARBA00022777"/>
    </source>
</evidence>
<gene>
    <name evidence="6" type="ORF">UC3_01624</name>
</gene>
<dbReference type="HAMAP" id="MF_00921">
    <property type="entry name" value="PDRP"/>
    <property type="match status" value="1"/>
</dbReference>
<evidence type="ECO:0000256" key="3">
    <source>
        <dbReference type="ARBA" id="ARBA00022741"/>
    </source>
</evidence>
<keyword evidence="3 5" id="KW-0547">Nucleotide-binding</keyword>
<reference evidence="6 7" key="1">
    <citation type="submission" date="2013-02" db="EMBL/GenBank/DDBJ databases">
        <title>The Genome Sequence of Enterococcus phoeniculicola BAA-412.</title>
        <authorList>
            <consortium name="The Broad Institute Genome Sequencing Platform"/>
            <consortium name="The Broad Institute Genome Sequencing Center for Infectious Disease"/>
            <person name="Earl A.M."/>
            <person name="Gilmore M.S."/>
            <person name="Lebreton F."/>
            <person name="Walker B."/>
            <person name="Young S.K."/>
            <person name="Zeng Q."/>
            <person name="Gargeya S."/>
            <person name="Fitzgerald M."/>
            <person name="Haas B."/>
            <person name="Abouelleil A."/>
            <person name="Alvarado L."/>
            <person name="Arachchi H.M."/>
            <person name="Berlin A.M."/>
            <person name="Chapman S.B."/>
            <person name="Dewar J."/>
            <person name="Goldberg J."/>
            <person name="Griggs A."/>
            <person name="Gujja S."/>
            <person name="Hansen M."/>
            <person name="Howarth C."/>
            <person name="Imamovic A."/>
            <person name="Larimer J."/>
            <person name="McCowan C."/>
            <person name="Murphy C."/>
            <person name="Neiman D."/>
            <person name="Pearson M."/>
            <person name="Priest M."/>
            <person name="Roberts A."/>
            <person name="Saif S."/>
            <person name="Shea T."/>
            <person name="Sisk P."/>
            <person name="Sykes S."/>
            <person name="Wortman J."/>
            <person name="Nusbaum C."/>
            <person name="Birren B."/>
        </authorList>
    </citation>
    <scope>NUCLEOTIDE SEQUENCE [LARGE SCALE GENOMIC DNA]</scope>
    <source>
        <strain evidence="6 7">ATCC BAA-412</strain>
    </source>
</reference>
<keyword evidence="7" id="KW-1185">Reference proteome</keyword>
<dbReference type="NCBIfam" id="NF003742">
    <property type="entry name" value="PRK05339.1"/>
    <property type="match status" value="1"/>
</dbReference>
<dbReference type="GO" id="GO:0005524">
    <property type="term" value="F:ATP binding"/>
    <property type="evidence" value="ECO:0007669"/>
    <property type="project" value="InterPro"/>
</dbReference>
<dbReference type="EC" id="2.7.11.32" evidence="5"/>
<dbReference type="RefSeq" id="WP_010768287.1">
    <property type="nucleotide sequence ID" value="NZ_ASWE01000003.1"/>
</dbReference>
<comment type="function">
    <text evidence="5">Bifunctional serine/threonine kinase and phosphorylase involved in the regulation of the pyruvate, phosphate dikinase (PPDK) by catalyzing its phosphorylation/dephosphorylation.</text>
</comment>
<evidence type="ECO:0000313" key="6">
    <source>
        <dbReference type="EMBL" id="EOL43994.1"/>
    </source>
</evidence>
<comment type="catalytic activity">
    <reaction evidence="5">
        <text>N(tele)-phospho-L-histidyl/O-phospho-L-threonyl-[pyruvate, phosphate dikinase] + phosphate + H(+) = N(tele)-phospho-L-histidyl/L-threonyl-[pyruvate, phosphate dikinase] + diphosphate</text>
        <dbReference type="Rhea" id="RHEA:43696"/>
        <dbReference type="Rhea" id="RHEA-COMP:10650"/>
        <dbReference type="Rhea" id="RHEA-COMP:10651"/>
        <dbReference type="ChEBI" id="CHEBI:15378"/>
        <dbReference type="ChEBI" id="CHEBI:30013"/>
        <dbReference type="ChEBI" id="CHEBI:33019"/>
        <dbReference type="ChEBI" id="CHEBI:43474"/>
        <dbReference type="ChEBI" id="CHEBI:61977"/>
        <dbReference type="ChEBI" id="CHEBI:83586"/>
        <dbReference type="EC" id="2.7.4.27"/>
    </reaction>
</comment>
<comment type="catalytic activity">
    <reaction evidence="5">
        <text>N(tele)-phospho-L-histidyl/L-threonyl-[pyruvate, phosphate dikinase] + ADP = N(tele)-phospho-L-histidyl/O-phospho-L-threonyl-[pyruvate, phosphate dikinase] + AMP + H(+)</text>
        <dbReference type="Rhea" id="RHEA:43692"/>
        <dbReference type="Rhea" id="RHEA-COMP:10650"/>
        <dbReference type="Rhea" id="RHEA-COMP:10651"/>
        <dbReference type="ChEBI" id="CHEBI:15378"/>
        <dbReference type="ChEBI" id="CHEBI:30013"/>
        <dbReference type="ChEBI" id="CHEBI:61977"/>
        <dbReference type="ChEBI" id="CHEBI:83586"/>
        <dbReference type="ChEBI" id="CHEBI:456215"/>
        <dbReference type="ChEBI" id="CHEBI:456216"/>
        <dbReference type="EC" id="2.7.11.32"/>
    </reaction>
</comment>
<keyword evidence="1 5" id="KW-0723">Serine/threonine-protein kinase</keyword>
<dbReference type="PANTHER" id="PTHR31756">
    <property type="entry name" value="PYRUVATE, PHOSPHATE DIKINASE REGULATORY PROTEIN 1, CHLOROPLASTIC"/>
    <property type="match status" value="1"/>
</dbReference>
<sequence>MTKNVALYLISDAVGETTQKLVSVVTAQFPTIEFSPTYRFPFINDKEELTEILKDALSDKAIVLTTLVNPELVETVTSFCQRTGLQSFDLMTPFTEMIHAQTGVAPLNEPGVVHQLNKEYFSRIAAIEFAVKYDDGKDPRGFLEADLVLLGVSRTSKTPLSMYLANKHLKVANLPLIPEVPLPEQLKEVPANKIIGLTCDPDNLEKIRTNRLQSLGLDQLSKYTNSDRIREELQYAQDIFDTLGVTVIDVTHKSIEESAFLVLEALDKKEHLA</sequence>
<dbReference type="STRING" id="154621.RV11_GL000249"/>
<comment type="caution">
    <text evidence="6">The sequence shown here is derived from an EMBL/GenBank/DDBJ whole genome shotgun (WGS) entry which is preliminary data.</text>
</comment>
<evidence type="ECO:0000256" key="1">
    <source>
        <dbReference type="ARBA" id="ARBA00022527"/>
    </source>
</evidence>
<proteinExistence type="inferred from homology"/>
<dbReference type="Pfam" id="PF03618">
    <property type="entry name" value="Kinase-PPPase"/>
    <property type="match status" value="1"/>
</dbReference>
<dbReference type="AlphaFoldDB" id="R3TR45"/>
<dbReference type="GO" id="GO:0016776">
    <property type="term" value="F:phosphotransferase activity, phosphate group as acceptor"/>
    <property type="evidence" value="ECO:0007669"/>
    <property type="project" value="UniProtKB-UniRule"/>
</dbReference>
<feature type="binding site" evidence="5">
    <location>
        <begin position="151"/>
        <end position="158"/>
    </location>
    <ligand>
        <name>ADP</name>
        <dbReference type="ChEBI" id="CHEBI:456216"/>
    </ligand>
</feature>
<evidence type="ECO:0000256" key="5">
    <source>
        <dbReference type="HAMAP-Rule" id="MF_00921"/>
    </source>
</evidence>
<comment type="similarity">
    <text evidence="5">Belongs to the pyruvate, phosphate/water dikinase regulatory protein family. PDRP subfamily.</text>
</comment>
<dbReference type="GO" id="GO:0004674">
    <property type="term" value="F:protein serine/threonine kinase activity"/>
    <property type="evidence" value="ECO:0007669"/>
    <property type="project" value="UniProtKB-UniRule"/>
</dbReference>
<keyword evidence="2 5" id="KW-0808">Transferase</keyword>
<organism evidence="6 7">
    <name type="scientific">Enterococcus phoeniculicola ATCC BAA-412</name>
    <dbReference type="NCBI Taxonomy" id="1158610"/>
    <lineage>
        <taxon>Bacteria</taxon>
        <taxon>Bacillati</taxon>
        <taxon>Bacillota</taxon>
        <taxon>Bacilli</taxon>
        <taxon>Lactobacillales</taxon>
        <taxon>Enterococcaceae</taxon>
        <taxon>Enterococcus</taxon>
    </lineage>
</organism>
<dbReference type="eggNOG" id="COG1806">
    <property type="taxonomic scope" value="Bacteria"/>
</dbReference>
<dbReference type="EMBL" id="AJAT01000014">
    <property type="protein sequence ID" value="EOL43994.1"/>
    <property type="molecule type" value="Genomic_DNA"/>
</dbReference>
<evidence type="ECO:0000313" key="7">
    <source>
        <dbReference type="Proteomes" id="UP000013785"/>
    </source>
</evidence>
<dbReference type="PANTHER" id="PTHR31756:SF3">
    <property type="entry name" value="PYRUVATE, PHOSPHATE DIKINASE REGULATORY PROTEIN 1, CHLOROPLASTIC"/>
    <property type="match status" value="1"/>
</dbReference>
<dbReference type="OrthoDB" id="9782201at2"/>
<accession>R3TR45</accession>